<dbReference type="PANTHER" id="PTHR13952">
    <property type="entry name" value="U1 SMALL NUCLEAR RIBONUCLEOPROTEIN 70 KD"/>
    <property type="match status" value="1"/>
</dbReference>
<dbReference type="GO" id="GO:0005685">
    <property type="term" value="C:U1 snRNP"/>
    <property type="evidence" value="ECO:0007669"/>
    <property type="project" value="TreeGrafter"/>
</dbReference>
<dbReference type="PROSITE" id="PS50102">
    <property type="entry name" value="RRM"/>
    <property type="match status" value="1"/>
</dbReference>
<gene>
    <name evidence="5" type="ORF">MKW94_021246</name>
</gene>
<evidence type="ECO:0000259" key="4">
    <source>
        <dbReference type="PROSITE" id="PS50102"/>
    </source>
</evidence>
<evidence type="ECO:0000256" key="2">
    <source>
        <dbReference type="ARBA" id="ARBA00023242"/>
    </source>
</evidence>
<keyword evidence="6" id="KW-1185">Reference proteome</keyword>
<organism evidence="5 6">
    <name type="scientific">Papaver nudicaule</name>
    <name type="common">Iceland poppy</name>
    <dbReference type="NCBI Taxonomy" id="74823"/>
    <lineage>
        <taxon>Eukaryota</taxon>
        <taxon>Viridiplantae</taxon>
        <taxon>Streptophyta</taxon>
        <taxon>Embryophyta</taxon>
        <taxon>Tracheophyta</taxon>
        <taxon>Spermatophyta</taxon>
        <taxon>Magnoliopsida</taxon>
        <taxon>Ranunculales</taxon>
        <taxon>Papaveraceae</taxon>
        <taxon>Papaveroideae</taxon>
        <taxon>Papaver</taxon>
    </lineage>
</organism>
<dbReference type="AlphaFoldDB" id="A0AA41VQQ7"/>
<dbReference type="EMBL" id="JAJJMA010272291">
    <property type="protein sequence ID" value="MCL7045663.1"/>
    <property type="molecule type" value="Genomic_DNA"/>
</dbReference>
<evidence type="ECO:0000256" key="3">
    <source>
        <dbReference type="PROSITE-ProRule" id="PRU00176"/>
    </source>
</evidence>
<dbReference type="GO" id="GO:0000398">
    <property type="term" value="P:mRNA splicing, via spliceosome"/>
    <property type="evidence" value="ECO:0007669"/>
    <property type="project" value="TreeGrafter"/>
</dbReference>
<dbReference type="PANTHER" id="PTHR13952:SF19">
    <property type="entry name" value="GLYCINE-RICH RNA-BINDING PROTEIN 4, MITOCHONDRIAL ISOFORM X1"/>
    <property type="match status" value="1"/>
</dbReference>
<dbReference type="Proteomes" id="UP001177140">
    <property type="component" value="Unassembled WGS sequence"/>
</dbReference>
<protein>
    <recommendedName>
        <fullName evidence="4">RRM domain-containing protein</fullName>
    </recommendedName>
</protein>
<reference evidence="5" key="1">
    <citation type="submission" date="2022-03" db="EMBL/GenBank/DDBJ databases">
        <title>A functionally conserved STORR gene fusion in Papaver species that diverged 16.8 million years ago.</title>
        <authorList>
            <person name="Catania T."/>
        </authorList>
    </citation>
    <scope>NUCLEOTIDE SEQUENCE</scope>
    <source>
        <strain evidence="5">S-191538</strain>
    </source>
</reference>
<dbReference type="SUPFAM" id="SSF54928">
    <property type="entry name" value="RNA-binding domain, RBD"/>
    <property type="match status" value="1"/>
</dbReference>
<dbReference type="InterPro" id="IPR051183">
    <property type="entry name" value="U1_U11-U12_snRNP_70-35kDa"/>
</dbReference>
<sequence>MLGMVSSSFRCSSAAAAKAIRFCCSSNITKKPSSLSLRASFSSSISEEFPLASKIVVRNLSHSTSDAVLKEKFSNFGQVVEVKLVTDESGKKSKGFAFIQYATQDEAILALESMDRKYIDGRLVYVDIARPVTSTFGTYPTTSGPPKEQTS</sequence>
<accession>A0AA41VQQ7</accession>
<keyword evidence="3" id="KW-0694">RNA-binding</keyword>
<dbReference type="SMART" id="SM00360">
    <property type="entry name" value="RRM"/>
    <property type="match status" value="1"/>
</dbReference>
<comment type="caution">
    <text evidence="5">The sequence shown here is derived from an EMBL/GenBank/DDBJ whole genome shotgun (WGS) entry which is preliminary data.</text>
</comment>
<dbReference type="Gene3D" id="3.30.70.330">
    <property type="match status" value="1"/>
</dbReference>
<dbReference type="InterPro" id="IPR035979">
    <property type="entry name" value="RBD_domain_sf"/>
</dbReference>
<dbReference type="GO" id="GO:0071004">
    <property type="term" value="C:U2-type prespliceosome"/>
    <property type="evidence" value="ECO:0007669"/>
    <property type="project" value="TreeGrafter"/>
</dbReference>
<name>A0AA41VQQ7_PAPNU</name>
<dbReference type="Pfam" id="PF00076">
    <property type="entry name" value="RRM_1"/>
    <property type="match status" value="1"/>
</dbReference>
<feature type="domain" description="RRM" evidence="4">
    <location>
        <begin position="53"/>
        <end position="131"/>
    </location>
</feature>
<proteinExistence type="predicted"/>
<evidence type="ECO:0000313" key="6">
    <source>
        <dbReference type="Proteomes" id="UP001177140"/>
    </source>
</evidence>
<dbReference type="CDD" id="cd00590">
    <property type="entry name" value="RRM_SF"/>
    <property type="match status" value="1"/>
</dbReference>
<dbReference type="InterPro" id="IPR000504">
    <property type="entry name" value="RRM_dom"/>
</dbReference>
<comment type="subcellular location">
    <subcellularLocation>
        <location evidence="1">Nucleus</location>
    </subcellularLocation>
</comment>
<dbReference type="InterPro" id="IPR012677">
    <property type="entry name" value="Nucleotide-bd_a/b_plait_sf"/>
</dbReference>
<evidence type="ECO:0000313" key="5">
    <source>
        <dbReference type="EMBL" id="MCL7045663.1"/>
    </source>
</evidence>
<dbReference type="GO" id="GO:0003729">
    <property type="term" value="F:mRNA binding"/>
    <property type="evidence" value="ECO:0007669"/>
    <property type="project" value="TreeGrafter"/>
</dbReference>
<dbReference type="GO" id="GO:0030619">
    <property type="term" value="F:U1 snRNA binding"/>
    <property type="evidence" value="ECO:0007669"/>
    <property type="project" value="TreeGrafter"/>
</dbReference>
<keyword evidence="2" id="KW-0539">Nucleus</keyword>
<dbReference type="GO" id="GO:0071011">
    <property type="term" value="C:precatalytic spliceosome"/>
    <property type="evidence" value="ECO:0007669"/>
    <property type="project" value="TreeGrafter"/>
</dbReference>
<evidence type="ECO:0000256" key="1">
    <source>
        <dbReference type="ARBA" id="ARBA00004123"/>
    </source>
</evidence>